<protein>
    <submittedName>
        <fullName evidence="3">Uncharacterized protein</fullName>
    </submittedName>
</protein>
<dbReference type="InParanoid" id="A0A3Q3F728"/>
<name>A0A3Q3F728_9LABR</name>
<feature type="compositionally biased region" description="Polar residues" evidence="1">
    <location>
        <begin position="62"/>
        <end position="77"/>
    </location>
</feature>
<reference evidence="3" key="2">
    <citation type="submission" date="2025-09" db="UniProtKB">
        <authorList>
            <consortium name="Ensembl"/>
        </authorList>
    </citation>
    <scope>IDENTIFICATION</scope>
</reference>
<reference evidence="3" key="1">
    <citation type="submission" date="2025-08" db="UniProtKB">
        <authorList>
            <consortium name="Ensembl"/>
        </authorList>
    </citation>
    <scope>IDENTIFICATION</scope>
</reference>
<keyword evidence="4" id="KW-1185">Reference proteome</keyword>
<keyword evidence="2" id="KW-0812">Transmembrane</keyword>
<evidence type="ECO:0000313" key="4">
    <source>
        <dbReference type="Proteomes" id="UP000261660"/>
    </source>
</evidence>
<feature type="region of interest" description="Disordered" evidence="1">
    <location>
        <begin position="1"/>
        <end position="77"/>
    </location>
</feature>
<dbReference type="Proteomes" id="UP000261660">
    <property type="component" value="Unplaced"/>
</dbReference>
<dbReference type="AlphaFoldDB" id="A0A3Q3F728"/>
<evidence type="ECO:0000313" key="3">
    <source>
        <dbReference type="Ensembl" id="ENSLBEP00000015384.1"/>
    </source>
</evidence>
<evidence type="ECO:0000256" key="1">
    <source>
        <dbReference type="SAM" id="MobiDB-lite"/>
    </source>
</evidence>
<organism evidence="3 4">
    <name type="scientific">Labrus bergylta</name>
    <name type="common">ballan wrasse</name>
    <dbReference type="NCBI Taxonomy" id="56723"/>
    <lineage>
        <taxon>Eukaryota</taxon>
        <taxon>Metazoa</taxon>
        <taxon>Chordata</taxon>
        <taxon>Craniata</taxon>
        <taxon>Vertebrata</taxon>
        <taxon>Euteleostomi</taxon>
        <taxon>Actinopterygii</taxon>
        <taxon>Neopterygii</taxon>
        <taxon>Teleostei</taxon>
        <taxon>Neoteleostei</taxon>
        <taxon>Acanthomorphata</taxon>
        <taxon>Eupercaria</taxon>
        <taxon>Labriformes</taxon>
        <taxon>Labridae</taxon>
        <taxon>Labrus</taxon>
    </lineage>
</organism>
<evidence type="ECO:0000256" key="2">
    <source>
        <dbReference type="SAM" id="Phobius"/>
    </source>
</evidence>
<proteinExistence type="predicted"/>
<dbReference type="STRING" id="56723.ENSLBEP00000015384"/>
<keyword evidence="2" id="KW-1133">Transmembrane helix</keyword>
<feature type="transmembrane region" description="Helical" evidence="2">
    <location>
        <begin position="81"/>
        <end position="102"/>
    </location>
</feature>
<dbReference type="GeneTree" id="ENSGT00990000208229"/>
<dbReference type="Ensembl" id="ENSLBET00000016307.1">
    <property type="protein sequence ID" value="ENSLBEP00000015384.1"/>
    <property type="gene ID" value="ENSLBEG00000011969.1"/>
</dbReference>
<sequence>MSSPTSTPGRKRGRNTNPSTPSSEGPTSPPSQRRRDHDSSTGDLMPMPTSPATDVLSPAAPQDTSLFSSPRPSGTYHPNKSWVKVILVNFSLIYLLLFSFSWSLF</sequence>
<accession>A0A3Q3F728</accession>
<keyword evidence="2" id="KW-0472">Membrane</keyword>